<reference evidence="6 7" key="1">
    <citation type="submission" date="2018-07" db="EMBL/GenBank/DDBJ databases">
        <title>Genomic Encyclopedia of Type Strains, Phase IV (KMG-IV): sequencing the most valuable type-strain genomes for metagenomic binning, comparative biology and taxonomic classification.</title>
        <authorList>
            <person name="Goeker M."/>
        </authorList>
    </citation>
    <scope>NUCLEOTIDE SEQUENCE [LARGE SCALE GENOMIC DNA]</scope>
    <source>
        <strain evidence="6 7">DSM 5603</strain>
    </source>
</reference>
<proteinExistence type="predicted"/>
<feature type="active site" description="Tele-AMP-histidine intermediate" evidence="1">
    <location>
        <position position="110"/>
    </location>
</feature>
<dbReference type="GO" id="GO:0016787">
    <property type="term" value="F:hydrolase activity"/>
    <property type="evidence" value="ECO:0007669"/>
    <property type="project" value="UniProtKB-KW"/>
</dbReference>
<keyword evidence="7" id="KW-1185">Reference proteome</keyword>
<evidence type="ECO:0000256" key="3">
    <source>
        <dbReference type="PROSITE-ProRule" id="PRU00464"/>
    </source>
</evidence>
<organism evidence="6 7">
    <name type="scientific">Gluconacetobacter liquefaciens</name>
    <name type="common">Acetobacter liquefaciens</name>
    <dbReference type="NCBI Taxonomy" id="89584"/>
    <lineage>
        <taxon>Bacteria</taxon>
        <taxon>Pseudomonadati</taxon>
        <taxon>Pseudomonadota</taxon>
        <taxon>Alphaproteobacteria</taxon>
        <taxon>Acetobacterales</taxon>
        <taxon>Acetobacteraceae</taxon>
        <taxon>Gluconacetobacter</taxon>
    </lineage>
</organism>
<evidence type="ECO:0000313" key="8">
    <source>
        <dbReference type="Proteomes" id="UP000562982"/>
    </source>
</evidence>
<dbReference type="PRINTS" id="PR00332">
    <property type="entry name" value="HISTRIAD"/>
</dbReference>
<comment type="caution">
    <text evidence="6">The sequence shown here is derived from an EMBL/GenBank/DDBJ whole genome shotgun (WGS) entry which is preliminary data.</text>
</comment>
<evidence type="ECO:0000313" key="7">
    <source>
        <dbReference type="Proteomes" id="UP000254958"/>
    </source>
</evidence>
<dbReference type="AlphaFoldDB" id="A0A370FX30"/>
<dbReference type="Proteomes" id="UP000562982">
    <property type="component" value="Unassembled WGS sequence"/>
</dbReference>
<evidence type="ECO:0000259" key="4">
    <source>
        <dbReference type="PROSITE" id="PS51084"/>
    </source>
</evidence>
<evidence type="ECO:0000313" key="5">
    <source>
        <dbReference type="EMBL" id="MBB2188089.1"/>
    </source>
</evidence>
<evidence type="ECO:0000313" key="6">
    <source>
        <dbReference type="EMBL" id="RDI36201.1"/>
    </source>
</evidence>
<dbReference type="Pfam" id="PF01230">
    <property type="entry name" value="HIT"/>
    <property type="match status" value="1"/>
</dbReference>
<dbReference type="SUPFAM" id="SSF54197">
    <property type="entry name" value="HIT-like"/>
    <property type="match status" value="1"/>
</dbReference>
<dbReference type="RefSeq" id="WP_114728959.1">
    <property type="nucleotide sequence ID" value="NZ_BJMI01000037.1"/>
</dbReference>
<dbReference type="OrthoDB" id="9784774at2"/>
<dbReference type="EMBL" id="JABEQI010000014">
    <property type="protein sequence ID" value="MBB2188089.1"/>
    <property type="molecule type" value="Genomic_DNA"/>
</dbReference>
<evidence type="ECO:0000256" key="2">
    <source>
        <dbReference type="PIRSR" id="PIRSR601310-3"/>
    </source>
</evidence>
<accession>A0A370FX30</accession>
<dbReference type="PANTHER" id="PTHR23089">
    <property type="entry name" value="HISTIDINE TRIAD HIT PROTEIN"/>
    <property type="match status" value="1"/>
</dbReference>
<dbReference type="EMBL" id="QQAW01000012">
    <property type="protein sequence ID" value="RDI36201.1"/>
    <property type="molecule type" value="Genomic_DNA"/>
</dbReference>
<reference evidence="5 8" key="2">
    <citation type="submission" date="2020-04" db="EMBL/GenBank/DDBJ databases">
        <title>Description of novel Gluconacetobacter.</title>
        <authorList>
            <person name="Sombolestani A."/>
        </authorList>
    </citation>
    <scope>NUCLEOTIDE SEQUENCE [LARGE SCALE GENOMIC DNA]</scope>
    <source>
        <strain evidence="5 8">LMG 1382</strain>
    </source>
</reference>
<feature type="short sequence motif" description="Histidine triad motif" evidence="2 3">
    <location>
        <begin position="108"/>
        <end position="112"/>
    </location>
</feature>
<sequence length="126" mass="13421">MAVSGRGPYDPQNVFAKILRGEIPCRKVYENEYALAFHDIAPQAPVHVLVIPKGPYVSFADFSQTAGDAEIAGFTRAVGHVAGLLGLDEDGYRLLANMGVAAGQEVPHFHVHLFGGAALGPMLHRG</sequence>
<dbReference type="CDD" id="cd01276">
    <property type="entry name" value="PKCI_related"/>
    <property type="match status" value="1"/>
</dbReference>
<protein>
    <submittedName>
        <fullName evidence="6">Diadenosine tetraphosphate (Ap4A) HIT family hydrolase</fullName>
    </submittedName>
    <submittedName>
        <fullName evidence="5">Histidine triad nucleotide-binding protein</fullName>
    </submittedName>
</protein>
<dbReference type="PROSITE" id="PS00892">
    <property type="entry name" value="HIT_1"/>
    <property type="match status" value="1"/>
</dbReference>
<dbReference type="Gene3D" id="3.30.428.10">
    <property type="entry name" value="HIT-like"/>
    <property type="match status" value="1"/>
</dbReference>
<feature type="domain" description="HIT" evidence="4">
    <location>
        <begin position="14"/>
        <end position="124"/>
    </location>
</feature>
<dbReference type="InterPro" id="IPR011146">
    <property type="entry name" value="HIT-like"/>
</dbReference>
<keyword evidence="6" id="KW-0378">Hydrolase</keyword>
<dbReference type="Proteomes" id="UP000254958">
    <property type="component" value="Unassembled WGS sequence"/>
</dbReference>
<dbReference type="PROSITE" id="PS51084">
    <property type="entry name" value="HIT_2"/>
    <property type="match status" value="1"/>
</dbReference>
<name>A0A370FX30_GLULI</name>
<dbReference type="InterPro" id="IPR019808">
    <property type="entry name" value="Histidine_triad_CS"/>
</dbReference>
<dbReference type="InterPro" id="IPR001310">
    <property type="entry name" value="Histidine_triad_HIT"/>
</dbReference>
<evidence type="ECO:0000256" key="1">
    <source>
        <dbReference type="PIRSR" id="PIRSR601310-1"/>
    </source>
</evidence>
<dbReference type="InterPro" id="IPR036265">
    <property type="entry name" value="HIT-like_sf"/>
</dbReference>
<gene>
    <name evidence="6" type="ORF">C7453_11282</name>
    <name evidence="5" type="ORF">HLH32_17260</name>
</gene>